<keyword evidence="9" id="KW-1133">Transmembrane helix</keyword>
<dbReference type="Gene3D" id="3.30.430.20">
    <property type="entry name" value="Gnk2 domain, C-X8-C-X2-C motif"/>
    <property type="match status" value="2"/>
</dbReference>
<dbReference type="GO" id="GO:0010497">
    <property type="term" value="P:plasmodesmata-mediated intercellular transport"/>
    <property type="evidence" value="ECO:0007669"/>
    <property type="project" value="TreeGrafter"/>
</dbReference>
<dbReference type="Pfam" id="PF01657">
    <property type="entry name" value="Stress-antifung"/>
    <property type="match status" value="2"/>
</dbReference>
<evidence type="ECO:0000256" key="5">
    <source>
        <dbReference type="ARBA" id="ARBA00022949"/>
    </source>
</evidence>
<evidence type="ECO:0000256" key="7">
    <source>
        <dbReference type="ARBA" id="ARBA00024184"/>
    </source>
</evidence>
<keyword evidence="9" id="KW-0472">Membrane</keyword>
<evidence type="ECO:0000256" key="6">
    <source>
        <dbReference type="ARBA" id="ARBA00023157"/>
    </source>
</evidence>
<dbReference type="Proteomes" id="UP000515151">
    <property type="component" value="Unplaced"/>
</dbReference>
<evidence type="ECO:0000256" key="3">
    <source>
        <dbReference type="ARBA" id="ARBA00022729"/>
    </source>
</evidence>
<dbReference type="InterPro" id="IPR038408">
    <property type="entry name" value="GNK2_sf"/>
</dbReference>
<evidence type="ECO:0000256" key="10">
    <source>
        <dbReference type="SAM" id="SignalP"/>
    </source>
</evidence>
<feature type="domain" description="Gnk2-homologous" evidence="11">
    <location>
        <begin position="153"/>
        <end position="252"/>
    </location>
</feature>
<sequence length="372" mass="38174">MASSIKFSVNADELLFLILLGFILPSAKPSTDYSELIYKNCANERFADTSDTASSRAQAFTALFSELVSHSSQSKFFRTTTGDDHGGISGFYQCKRDITNQDCHRCVAKLPDVSNTLCDRAIAAKIQLAGCSLRYEADSFSEEKDRLPVGRIKYEMEHKFCSKERAEIEGFDEQWNLAFEELESEVVSRHGYCTVEREGFQAVAQCEGDMEGCECGECISEAVENAKEECKTSVSGRVFLDRCSVSYAFGYNQGGGTGGSGGFGGGGNGAGGGGIGGGGGGIGGGGGGIGGGGGGIGGGGGGIGGGGGGIGGGGGGIGGGGGFPFPGYREGEEEDHHSGRQLAIILGGGAAAVLVGLILLALLGGMRRKDDY</sequence>
<dbReference type="GO" id="GO:0046739">
    <property type="term" value="P:transport of virus in multicellular host"/>
    <property type="evidence" value="ECO:0007669"/>
    <property type="project" value="TreeGrafter"/>
</dbReference>
<reference evidence="13" key="2">
    <citation type="submission" date="2025-08" db="UniProtKB">
        <authorList>
            <consortium name="RefSeq"/>
        </authorList>
    </citation>
    <scope>IDENTIFICATION</scope>
    <source>
        <tissue evidence="13">Leaf</tissue>
    </source>
</reference>
<keyword evidence="4" id="KW-0677">Repeat</keyword>
<dbReference type="RefSeq" id="XP_031375851.1">
    <property type="nucleotide sequence ID" value="XM_031519991.1"/>
</dbReference>
<feature type="transmembrane region" description="Helical" evidence="9">
    <location>
        <begin position="342"/>
        <end position="363"/>
    </location>
</feature>
<protein>
    <submittedName>
        <fullName evidence="13">Plasmodesmata-located protein 2-like</fullName>
    </submittedName>
</protein>
<evidence type="ECO:0000259" key="11">
    <source>
        <dbReference type="PROSITE" id="PS51473"/>
    </source>
</evidence>
<reference evidence="12" key="1">
    <citation type="journal article" date="2020" name="Plant Biotechnol. J.">
        <title>The pomegranate (Punica granatum L.) draft genome dissects genetic divergence between soft- and hard-seeded cultivars.</title>
        <authorList>
            <person name="Luo X."/>
            <person name="Li H."/>
            <person name="Wu Z."/>
            <person name="Yao W."/>
            <person name="Zhao P."/>
            <person name="Cao D."/>
            <person name="Yu H."/>
            <person name="Li K."/>
            <person name="Poudel K."/>
            <person name="Zhao D."/>
            <person name="Zhang F."/>
            <person name="Xia X."/>
            <person name="Chen L."/>
            <person name="Wang Q."/>
            <person name="Jing D."/>
            <person name="Cao S."/>
        </authorList>
    </citation>
    <scope>NUCLEOTIDE SEQUENCE [LARGE SCALE GENOMIC DNA]</scope>
    <source>
        <strain evidence="12">cv. Tunisia</strain>
    </source>
</reference>
<dbReference type="GeneID" id="116190308"/>
<evidence type="ECO:0000256" key="1">
    <source>
        <dbReference type="ARBA" id="ARBA00004251"/>
    </source>
</evidence>
<evidence type="ECO:0000256" key="8">
    <source>
        <dbReference type="ARBA" id="ARBA00038393"/>
    </source>
</evidence>
<keyword evidence="3 10" id="KW-0732">Signal</keyword>
<accession>A0A6P8C272</accession>
<keyword evidence="5" id="KW-0965">Cell junction</keyword>
<proteinExistence type="inferred from homology"/>
<keyword evidence="2" id="KW-0945">Host-virus interaction</keyword>
<comment type="similarity">
    <text evidence="8">Belongs to the cysteine-rich repeat secretory protein family. Plasmodesmata-located proteins (PDLD) subfamily.</text>
</comment>
<dbReference type="PANTHER" id="PTHR32080">
    <property type="entry name" value="ANTIFUNGAL PROTEIN GINKBILOBIN-2-LIKE"/>
    <property type="match status" value="1"/>
</dbReference>
<dbReference type="PANTHER" id="PTHR32080:SF6">
    <property type="entry name" value="PLASMODESMATA-LOCATED PROTEIN 4"/>
    <property type="match status" value="1"/>
</dbReference>
<evidence type="ECO:0000313" key="13">
    <source>
        <dbReference type="RefSeq" id="XP_031375851.1"/>
    </source>
</evidence>
<evidence type="ECO:0000256" key="9">
    <source>
        <dbReference type="SAM" id="Phobius"/>
    </source>
</evidence>
<name>A0A6P8C272_PUNGR</name>
<dbReference type="InterPro" id="IPR051378">
    <property type="entry name" value="Cell2Cell_Antifungal"/>
</dbReference>
<dbReference type="GO" id="GO:0005886">
    <property type="term" value="C:plasma membrane"/>
    <property type="evidence" value="ECO:0007669"/>
    <property type="project" value="UniProtKB-SubCell"/>
</dbReference>
<keyword evidence="6" id="KW-1015">Disulfide bond</keyword>
<gene>
    <name evidence="13" type="primary">LOC116190308</name>
</gene>
<dbReference type="GO" id="GO:0009506">
    <property type="term" value="C:plasmodesma"/>
    <property type="evidence" value="ECO:0007669"/>
    <property type="project" value="UniProtKB-SubCell"/>
</dbReference>
<keyword evidence="9" id="KW-0812">Transmembrane</keyword>
<dbReference type="CDD" id="cd23509">
    <property type="entry name" value="Gnk2-like"/>
    <property type="match status" value="2"/>
</dbReference>
<evidence type="ECO:0000256" key="2">
    <source>
        <dbReference type="ARBA" id="ARBA00022581"/>
    </source>
</evidence>
<dbReference type="InterPro" id="IPR002902">
    <property type="entry name" value="GNK2"/>
</dbReference>
<feature type="signal peptide" evidence="10">
    <location>
        <begin position="1"/>
        <end position="29"/>
    </location>
</feature>
<comment type="subcellular location">
    <subcellularLocation>
        <location evidence="7">Cell junction</location>
        <location evidence="7">Plasmodesma</location>
    </subcellularLocation>
    <subcellularLocation>
        <location evidence="1">Cell membrane</location>
        <topology evidence="1">Single-pass type I membrane protein</topology>
    </subcellularLocation>
</comment>
<keyword evidence="12" id="KW-1185">Reference proteome</keyword>
<dbReference type="OrthoDB" id="1715309at2759"/>
<feature type="chain" id="PRO_5028095368" evidence="10">
    <location>
        <begin position="30"/>
        <end position="372"/>
    </location>
</feature>
<evidence type="ECO:0000313" key="12">
    <source>
        <dbReference type="Proteomes" id="UP000515151"/>
    </source>
</evidence>
<organism evidence="12 13">
    <name type="scientific">Punica granatum</name>
    <name type="common">Pomegranate</name>
    <dbReference type="NCBI Taxonomy" id="22663"/>
    <lineage>
        <taxon>Eukaryota</taxon>
        <taxon>Viridiplantae</taxon>
        <taxon>Streptophyta</taxon>
        <taxon>Embryophyta</taxon>
        <taxon>Tracheophyta</taxon>
        <taxon>Spermatophyta</taxon>
        <taxon>Magnoliopsida</taxon>
        <taxon>eudicotyledons</taxon>
        <taxon>Gunneridae</taxon>
        <taxon>Pentapetalae</taxon>
        <taxon>rosids</taxon>
        <taxon>malvids</taxon>
        <taxon>Myrtales</taxon>
        <taxon>Lythraceae</taxon>
        <taxon>Punica</taxon>
    </lineage>
</organism>
<feature type="domain" description="Gnk2-homologous" evidence="11">
    <location>
        <begin position="34"/>
        <end position="140"/>
    </location>
</feature>
<evidence type="ECO:0000256" key="4">
    <source>
        <dbReference type="ARBA" id="ARBA00022737"/>
    </source>
</evidence>
<dbReference type="AlphaFoldDB" id="A0A6P8C272"/>
<dbReference type="PROSITE" id="PS51473">
    <property type="entry name" value="GNK2"/>
    <property type="match status" value="2"/>
</dbReference>